<dbReference type="EMBL" id="VOGW01000013">
    <property type="protein sequence ID" value="TWV57421.1"/>
    <property type="molecule type" value="Genomic_DNA"/>
</dbReference>
<comment type="caution">
    <text evidence="2">The sequence shown here is derived from an EMBL/GenBank/DDBJ whole genome shotgun (WGS) entry which is preliminary data.</text>
</comment>
<keyword evidence="3" id="KW-1185">Reference proteome</keyword>
<reference evidence="2" key="1">
    <citation type="journal article" date="2019" name="Microbiol. Resour. Announc.">
        <title>Draft Genomic Sequences of Streptomyces misionensis and Streptomyces albidoflavus, bacteria applied for phytopathogen biocontrol.</title>
        <authorList>
            <person name="Pylro V."/>
            <person name="Dias A."/>
            <person name="Andreote F."/>
            <person name="Varani A."/>
            <person name="Andreote C."/>
            <person name="Bernardo E."/>
            <person name="Martins T."/>
        </authorList>
    </citation>
    <scope>NUCLEOTIDE SEQUENCE [LARGE SCALE GENOMIC DNA]</scope>
    <source>
        <strain evidence="2">66</strain>
    </source>
</reference>
<evidence type="ECO:0000313" key="3">
    <source>
        <dbReference type="Proteomes" id="UP000320481"/>
    </source>
</evidence>
<dbReference type="Proteomes" id="UP000320481">
    <property type="component" value="Unassembled WGS sequence"/>
</dbReference>
<dbReference type="RefSeq" id="WP_146463440.1">
    <property type="nucleotide sequence ID" value="NZ_VOGW01000013.1"/>
</dbReference>
<evidence type="ECO:0000256" key="1">
    <source>
        <dbReference type="SAM" id="MobiDB-lite"/>
    </source>
</evidence>
<name>A0A5C6K4Z7_9ACTN</name>
<accession>A0A5C6K4Z7</accession>
<proteinExistence type="predicted"/>
<sequence>MADMVAMLHGGLEARVTPWDSDIPLMADGDGEIVCRYGLGAAGPVPPLVSIRIRHRATSGRRLWCVLLDLTDSYTSHTGLFDDGRFVGPGYTGYALDNRPVQLSLPAHRPPRPGAFVRDWLKLIVCEGELNTVPFHLDRWDPLAPLGSRGTALRHADGVLRFDAPARSSRDAQPEESGGPGPCLLRRAVRRQRAPHGSPRLLGNRRAKGCPPSSPSGSGPDSPGASASS</sequence>
<dbReference type="AlphaFoldDB" id="A0A5C6K4Z7"/>
<protein>
    <submittedName>
        <fullName evidence="2">Uncharacterized protein</fullName>
    </submittedName>
</protein>
<organism evidence="2 3">
    <name type="scientific">Streptomyces misionensis</name>
    <dbReference type="NCBI Taxonomy" id="67331"/>
    <lineage>
        <taxon>Bacteria</taxon>
        <taxon>Bacillati</taxon>
        <taxon>Actinomycetota</taxon>
        <taxon>Actinomycetes</taxon>
        <taxon>Kitasatosporales</taxon>
        <taxon>Streptomycetaceae</taxon>
        <taxon>Streptomyces</taxon>
    </lineage>
</organism>
<feature type="region of interest" description="Disordered" evidence="1">
    <location>
        <begin position="165"/>
        <end position="229"/>
    </location>
</feature>
<feature type="compositionally biased region" description="Low complexity" evidence="1">
    <location>
        <begin position="215"/>
        <end position="229"/>
    </location>
</feature>
<evidence type="ECO:0000313" key="2">
    <source>
        <dbReference type="EMBL" id="TWV57421.1"/>
    </source>
</evidence>
<gene>
    <name evidence="2" type="ORF">FRZ03_02195</name>
</gene>